<accession>A0AA47EMC3</accession>
<reference evidence="4" key="1">
    <citation type="submission" date="2021-11" db="EMBL/GenBank/DDBJ databases">
        <title>Clostridia strains as spoilage organisms.</title>
        <authorList>
            <person name="Wambui J."/>
            <person name="Stevens M.J.A."/>
            <person name="Stephan R."/>
        </authorList>
    </citation>
    <scope>NUCLEOTIDE SEQUENCE</scope>
    <source>
        <strain evidence="4">CF009</strain>
    </source>
</reference>
<dbReference type="AlphaFoldDB" id="A0AA47EMC3"/>
<dbReference type="InterPro" id="IPR019734">
    <property type="entry name" value="TPR_rpt"/>
</dbReference>
<evidence type="ECO:0000313" key="4">
    <source>
        <dbReference type="EMBL" id="WAG62878.1"/>
    </source>
</evidence>
<keyword evidence="1" id="KW-0677">Repeat</keyword>
<dbReference type="PROSITE" id="PS50005">
    <property type="entry name" value="TPR"/>
    <property type="match status" value="1"/>
</dbReference>
<evidence type="ECO:0000256" key="2">
    <source>
        <dbReference type="ARBA" id="ARBA00022803"/>
    </source>
</evidence>
<organism evidence="4 5">
    <name type="scientific">Clostridium estertheticum</name>
    <dbReference type="NCBI Taxonomy" id="238834"/>
    <lineage>
        <taxon>Bacteria</taxon>
        <taxon>Bacillati</taxon>
        <taxon>Bacillota</taxon>
        <taxon>Clostridia</taxon>
        <taxon>Eubacteriales</taxon>
        <taxon>Clostridiaceae</taxon>
        <taxon>Clostridium</taxon>
    </lineage>
</organism>
<evidence type="ECO:0000256" key="3">
    <source>
        <dbReference type="PROSITE-ProRule" id="PRU00339"/>
    </source>
</evidence>
<sequence length="243" mass="27969">MKSIIKLISDETLVKQYIEKGKGLFNDGEIDKSFRNYNKAILLNNKYSLAYFVKADAFLELYEADEAEKCIKEYLKLVPSDPNAYWKLIDINDLTGDFDKCVYYCEKLLEDDNQNALIYLKKGEFLAILNSLKEALDCFNICLKLSPDFYDALCGKASVLLSLSNKEEALKLYNRAIYLDNTKSIAYFGASEVCVVMENSVSALLFAEKAYEIEPKNEWYKCHYTVLKNMYLEIKSSPSELQH</sequence>
<dbReference type="PANTHER" id="PTHR44858:SF1">
    <property type="entry name" value="UDP-N-ACETYLGLUCOSAMINE--PEPTIDE N-ACETYLGLUCOSAMINYLTRANSFERASE SPINDLY-RELATED"/>
    <property type="match status" value="1"/>
</dbReference>
<dbReference type="EMBL" id="CP086239">
    <property type="protein sequence ID" value="WAG62878.1"/>
    <property type="molecule type" value="Genomic_DNA"/>
</dbReference>
<dbReference type="InterPro" id="IPR050498">
    <property type="entry name" value="Ycf3"/>
</dbReference>
<name>A0AA47EMC3_9CLOT</name>
<dbReference type="SMART" id="SM00028">
    <property type="entry name" value="TPR"/>
    <property type="match status" value="6"/>
</dbReference>
<protein>
    <submittedName>
        <fullName evidence="4">Tetratricopeptide repeat protein</fullName>
    </submittedName>
</protein>
<gene>
    <name evidence="4" type="ORF">LL038_11855</name>
</gene>
<dbReference type="Pfam" id="PF13432">
    <property type="entry name" value="TPR_16"/>
    <property type="match status" value="2"/>
</dbReference>
<evidence type="ECO:0000256" key="1">
    <source>
        <dbReference type="ARBA" id="ARBA00022737"/>
    </source>
</evidence>
<dbReference type="PANTHER" id="PTHR44858">
    <property type="entry name" value="TETRATRICOPEPTIDE REPEAT PROTEIN 6"/>
    <property type="match status" value="1"/>
</dbReference>
<keyword evidence="2 3" id="KW-0802">TPR repeat</keyword>
<evidence type="ECO:0000313" key="5">
    <source>
        <dbReference type="Proteomes" id="UP001164733"/>
    </source>
</evidence>
<feature type="repeat" description="TPR" evidence="3">
    <location>
        <begin position="116"/>
        <end position="149"/>
    </location>
</feature>
<dbReference type="RefSeq" id="WP_216120364.1">
    <property type="nucleotide sequence ID" value="NZ_CP086239.1"/>
</dbReference>
<dbReference type="Proteomes" id="UP001164733">
    <property type="component" value="Chromosome"/>
</dbReference>
<proteinExistence type="predicted"/>